<comment type="subcellular location">
    <subcellularLocation>
        <location evidence="3 16">Cytoplasm</location>
    </subcellularLocation>
</comment>
<dbReference type="Gene3D" id="3.30.420.40">
    <property type="match status" value="2"/>
</dbReference>
<evidence type="ECO:0000256" key="16">
    <source>
        <dbReference type="HAMAP-Rule" id="MF_01274"/>
    </source>
</evidence>
<feature type="binding site" evidence="16">
    <location>
        <position position="152"/>
    </location>
    <ligand>
        <name>ATP</name>
        <dbReference type="ChEBI" id="CHEBI:30616"/>
    </ligand>
</feature>
<dbReference type="CDD" id="cd24015">
    <property type="entry name" value="ASKHA_NBD_PanK-III"/>
    <property type="match status" value="1"/>
</dbReference>
<keyword evidence="16" id="KW-0479">Metal-binding</keyword>
<dbReference type="EC" id="2.7.1.33" evidence="6 16"/>
<dbReference type="Pfam" id="PF03309">
    <property type="entry name" value="Pan_kinase"/>
    <property type="match status" value="1"/>
</dbReference>
<dbReference type="AlphaFoldDB" id="E1QWV0"/>
<feature type="active site" description="Proton acceptor" evidence="16">
    <location>
        <position position="129"/>
    </location>
</feature>
<evidence type="ECO:0000256" key="4">
    <source>
        <dbReference type="ARBA" id="ARBA00005225"/>
    </source>
</evidence>
<feature type="binding site" evidence="16">
    <location>
        <begin position="20"/>
        <end position="27"/>
    </location>
    <ligand>
        <name>ATP</name>
        <dbReference type="ChEBI" id="CHEBI:30616"/>
    </ligand>
</feature>
<proteinExistence type="inferred from homology"/>
<evidence type="ECO:0000256" key="6">
    <source>
        <dbReference type="ARBA" id="ARBA00012102"/>
    </source>
</evidence>
<keyword evidence="11 16" id="KW-0067">ATP-binding</keyword>
<keyword evidence="7 16" id="KW-0963">Cytoplasm</keyword>
<evidence type="ECO:0000256" key="11">
    <source>
        <dbReference type="ARBA" id="ARBA00022840"/>
    </source>
</evidence>
<feature type="compositionally biased region" description="Gly residues" evidence="17">
    <location>
        <begin position="278"/>
        <end position="289"/>
    </location>
</feature>
<dbReference type="InterPro" id="IPR004619">
    <property type="entry name" value="Type_III_PanK"/>
</dbReference>
<keyword evidence="12 16" id="KW-0630">Potassium</keyword>
<evidence type="ECO:0000256" key="17">
    <source>
        <dbReference type="SAM" id="MobiDB-lite"/>
    </source>
</evidence>
<dbReference type="GO" id="GO:0046872">
    <property type="term" value="F:metal ion binding"/>
    <property type="evidence" value="ECO:0007669"/>
    <property type="project" value="UniProtKB-KW"/>
</dbReference>
<evidence type="ECO:0000313" key="19">
    <source>
        <dbReference type="Proteomes" id="UP000000333"/>
    </source>
</evidence>
<keyword evidence="9 16" id="KW-0547">Nucleotide-binding</keyword>
<feature type="binding site" evidence="16">
    <location>
        <begin position="127"/>
        <end position="130"/>
    </location>
    <ligand>
        <name>substrate</name>
    </ligand>
</feature>
<name>E1QWV0_OLSUV</name>
<dbReference type="eggNOG" id="COG1521">
    <property type="taxonomic scope" value="Bacteria"/>
</dbReference>
<evidence type="ECO:0000256" key="3">
    <source>
        <dbReference type="ARBA" id="ARBA00004496"/>
    </source>
</evidence>
<keyword evidence="8 16" id="KW-0808">Transferase</keyword>
<protein>
    <recommendedName>
        <fullName evidence="15 16">Type III pantothenate kinase</fullName>
        <ecNumber evidence="6 16">2.7.1.33</ecNumber>
    </recommendedName>
    <alternativeName>
        <fullName evidence="16">PanK-III</fullName>
    </alternativeName>
    <alternativeName>
        <fullName evidence="16">Pantothenic acid kinase</fullName>
    </alternativeName>
</protein>
<evidence type="ECO:0000256" key="7">
    <source>
        <dbReference type="ARBA" id="ARBA00022490"/>
    </source>
</evidence>
<evidence type="ECO:0000256" key="12">
    <source>
        <dbReference type="ARBA" id="ARBA00022958"/>
    </source>
</evidence>
<dbReference type="STRING" id="633147.Olsu_1504"/>
<evidence type="ECO:0000256" key="10">
    <source>
        <dbReference type="ARBA" id="ARBA00022777"/>
    </source>
</evidence>
<evidence type="ECO:0000256" key="14">
    <source>
        <dbReference type="ARBA" id="ARBA00038036"/>
    </source>
</evidence>
<dbReference type="Proteomes" id="UP000000333">
    <property type="component" value="Chromosome"/>
</dbReference>
<dbReference type="GO" id="GO:0015937">
    <property type="term" value="P:coenzyme A biosynthetic process"/>
    <property type="evidence" value="ECO:0007669"/>
    <property type="project" value="UniProtKB-UniRule"/>
</dbReference>
<comment type="catalytic activity">
    <reaction evidence="1 16">
        <text>(R)-pantothenate + ATP = (R)-4'-phosphopantothenate + ADP + H(+)</text>
        <dbReference type="Rhea" id="RHEA:16373"/>
        <dbReference type="ChEBI" id="CHEBI:10986"/>
        <dbReference type="ChEBI" id="CHEBI:15378"/>
        <dbReference type="ChEBI" id="CHEBI:29032"/>
        <dbReference type="ChEBI" id="CHEBI:30616"/>
        <dbReference type="ChEBI" id="CHEBI:456216"/>
        <dbReference type="EC" id="2.7.1.33"/>
    </reaction>
</comment>
<feature type="binding site" evidence="16">
    <location>
        <position position="149"/>
    </location>
    <ligand>
        <name>K(+)</name>
        <dbReference type="ChEBI" id="CHEBI:29103"/>
    </ligand>
</feature>
<dbReference type="PANTHER" id="PTHR34265">
    <property type="entry name" value="TYPE III PANTOTHENATE KINASE"/>
    <property type="match status" value="1"/>
</dbReference>
<dbReference type="GO" id="GO:0005524">
    <property type="term" value="F:ATP binding"/>
    <property type="evidence" value="ECO:0007669"/>
    <property type="project" value="UniProtKB-UniRule"/>
</dbReference>
<dbReference type="InterPro" id="IPR043129">
    <property type="entry name" value="ATPase_NBD"/>
</dbReference>
<dbReference type="NCBIfam" id="TIGR00671">
    <property type="entry name" value="baf"/>
    <property type="match status" value="1"/>
</dbReference>
<evidence type="ECO:0000256" key="13">
    <source>
        <dbReference type="ARBA" id="ARBA00022993"/>
    </source>
</evidence>
<dbReference type="GO" id="GO:0004594">
    <property type="term" value="F:pantothenate kinase activity"/>
    <property type="evidence" value="ECO:0007669"/>
    <property type="project" value="UniProtKB-UniRule"/>
</dbReference>
<comment type="function">
    <text evidence="16">Catalyzes the phosphorylation of pantothenate (Pan), the first step in CoA biosynthesis.</text>
</comment>
<keyword evidence="13 16" id="KW-0173">Coenzyme A biosynthesis</keyword>
<sequence>MAVAEGGVVRDGPWQVLAVDVGNTTTGFGLFAASAAAEAEPLSTLTLTTPARLTSDEAYLQAIHVLTGLCGQTGAPPVRAVLSCVVPVLMEPWRLALDRLGGPRPLVVGPGVRTGIALRYRDPSEVGSDRLADVLAARRRYGAPVIVVDFGTTMNMEVVDRSGTFAGGIIAPGLALCARALDQAAARLPMIEIRPPREVVGRSTREAMQSGVVLGEVARIDGLLDRVFGSLGYEAPVVVTGEYAGELAGLVSHEVAVDPTLTLRGLHQLALANPLGGAGRDGSGAGGSGTSVHANSGKA</sequence>
<dbReference type="UniPathway" id="UPA00241">
    <property type="reaction ID" value="UER00352"/>
</dbReference>
<dbReference type="GeneID" id="78512892"/>
<evidence type="ECO:0000256" key="5">
    <source>
        <dbReference type="ARBA" id="ARBA00011738"/>
    </source>
</evidence>
<dbReference type="GO" id="GO:0005737">
    <property type="term" value="C:cytoplasm"/>
    <property type="evidence" value="ECO:0007669"/>
    <property type="project" value="UniProtKB-SubCell"/>
</dbReference>
<dbReference type="KEGG" id="ols:Olsu_1504"/>
<accession>E1QWV0</accession>
<feature type="compositionally biased region" description="Polar residues" evidence="17">
    <location>
        <begin position="290"/>
        <end position="299"/>
    </location>
</feature>
<gene>
    <name evidence="16" type="primary">coaX</name>
    <name evidence="18" type="ordered locus">Olsu_1504</name>
</gene>
<evidence type="ECO:0000256" key="2">
    <source>
        <dbReference type="ARBA" id="ARBA00001958"/>
    </source>
</evidence>
<evidence type="ECO:0000313" key="18">
    <source>
        <dbReference type="EMBL" id="ADK68603.1"/>
    </source>
</evidence>
<comment type="pathway">
    <text evidence="4 16">Cofactor biosynthesis; coenzyme A biosynthesis; CoA from (R)-pantothenate: step 1/5.</text>
</comment>
<dbReference type="PANTHER" id="PTHR34265:SF1">
    <property type="entry name" value="TYPE III PANTOTHENATE KINASE"/>
    <property type="match status" value="1"/>
</dbReference>
<evidence type="ECO:0000256" key="9">
    <source>
        <dbReference type="ARBA" id="ARBA00022741"/>
    </source>
</evidence>
<dbReference type="SUPFAM" id="SSF53067">
    <property type="entry name" value="Actin-like ATPase domain"/>
    <property type="match status" value="2"/>
</dbReference>
<dbReference type="OrthoDB" id="9804707at2"/>
<keyword evidence="10 16" id="KW-0418">Kinase</keyword>
<reference evidence="18 19" key="1">
    <citation type="journal article" date="2010" name="Stand. Genomic Sci.">
        <title>Complete genome sequence of Olsenella uli type strain (VPI D76D-27C).</title>
        <authorList>
            <person name="Goker M."/>
            <person name="Held B."/>
            <person name="Lucas S."/>
            <person name="Nolan M."/>
            <person name="Yasawong M."/>
            <person name="Glavina Del Rio T."/>
            <person name="Tice H."/>
            <person name="Cheng J.F."/>
            <person name="Bruce D."/>
            <person name="Detter J.C."/>
            <person name="Tapia R."/>
            <person name="Han C."/>
            <person name="Goodwin L."/>
            <person name="Pitluck S."/>
            <person name="Liolios K."/>
            <person name="Ivanova N."/>
            <person name="Mavromatis K."/>
            <person name="Mikhailova N."/>
            <person name="Pati A."/>
            <person name="Chen A."/>
            <person name="Palaniappan K."/>
            <person name="Land M."/>
            <person name="Hauser L."/>
            <person name="Chang Y.J."/>
            <person name="Jeffries C.D."/>
            <person name="Rohde M."/>
            <person name="Sikorski J."/>
            <person name="Pukall R."/>
            <person name="Woyke T."/>
            <person name="Bristow J."/>
            <person name="Eisen J.A."/>
            <person name="Markowitz V."/>
            <person name="Hugenholtz P."/>
            <person name="Kyrpides N.C."/>
            <person name="Klenk H.P."/>
            <person name="Lapidus A."/>
        </authorList>
    </citation>
    <scope>NUCLEOTIDE SEQUENCE [LARGE SCALE GENOMIC DNA]</scope>
    <source>
        <strain evidence="19">ATCC 49627 / DSM 7084 / CIP 109912 / JCM 12494 / NCIMB 702895 / VPI D76D-27C</strain>
    </source>
</reference>
<comment type="subunit">
    <text evidence="5 16">Homodimer.</text>
</comment>
<comment type="similarity">
    <text evidence="14 16">Belongs to the type III pantothenate kinase family.</text>
</comment>
<feature type="region of interest" description="Disordered" evidence="17">
    <location>
        <begin position="278"/>
        <end position="299"/>
    </location>
</feature>
<evidence type="ECO:0000256" key="15">
    <source>
        <dbReference type="ARBA" id="ARBA00040883"/>
    </source>
</evidence>
<dbReference type="HOGENOM" id="CLU_066627_1_0_11"/>
<evidence type="ECO:0000256" key="1">
    <source>
        <dbReference type="ARBA" id="ARBA00001206"/>
    </source>
</evidence>
<feature type="binding site" evidence="16">
    <location>
        <position position="204"/>
    </location>
    <ligand>
        <name>substrate</name>
    </ligand>
</feature>
<comment type="cofactor">
    <cofactor evidence="2">
        <name>K(+)</name>
        <dbReference type="ChEBI" id="CHEBI:29103"/>
    </cofactor>
</comment>
<comment type="cofactor">
    <cofactor evidence="16">
        <name>NH4(+)</name>
        <dbReference type="ChEBI" id="CHEBI:28938"/>
    </cofactor>
    <cofactor evidence="16">
        <name>K(+)</name>
        <dbReference type="ChEBI" id="CHEBI:29103"/>
    </cofactor>
    <text evidence="16">A monovalent cation. Ammonium or potassium.</text>
</comment>
<evidence type="ECO:0000256" key="8">
    <source>
        <dbReference type="ARBA" id="ARBA00022679"/>
    </source>
</evidence>
<feature type="binding site" evidence="16">
    <location>
        <position position="120"/>
    </location>
    <ligand>
        <name>substrate</name>
    </ligand>
</feature>
<dbReference type="HAMAP" id="MF_01274">
    <property type="entry name" value="Pantothen_kinase_3"/>
    <property type="match status" value="1"/>
</dbReference>
<keyword evidence="19" id="KW-1185">Reference proteome</keyword>
<dbReference type="RefSeq" id="WP_013252355.1">
    <property type="nucleotide sequence ID" value="NC_014363.1"/>
</dbReference>
<organism evidence="18 19">
    <name type="scientific">Olsenella uli (strain ATCC 49627 / DSM 7084 / CCUG 31166 / CIP 109912 / JCM 12494 / LMG 11480 / NCIMB 702895 / VPI D76D-27C)</name>
    <name type="common">Lactobacillus uli</name>
    <dbReference type="NCBI Taxonomy" id="633147"/>
    <lineage>
        <taxon>Bacteria</taxon>
        <taxon>Bacillati</taxon>
        <taxon>Actinomycetota</taxon>
        <taxon>Coriobacteriia</taxon>
        <taxon>Coriobacteriales</taxon>
        <taxon>Atopobiaceae</taxon>
        <taxon>Olsenella</taxon>
    </lineage>
</organism>
<dbReference type="EMBL" id="CP002106">
    <property type="protein sequence ID" value="ADK68603.1"/>
    <property type="molecule type" value="Genomic_DNA"/>
</dbReference>